<dbReference type="Proteomes" id="UP000030765">
    <property type="component" value="Unassembled WGS sequence"/>
</dbReference>
<dbReference type="EMBL" id="ATLV01012242">
    <property type="status" value="NOT_ANNOTATED_CDS"/>
    <property type="molecule type" value="Genomic_DNA"/>
</dbReference>
<evidence type="ECO:0000313" key="4">
    <source>
        <dbReference type="Proteomes" id="UP000030765"/>
    </source>
</evidence>
<name>A0A084VE50_ANOSI</name>
<feature type="compositionally biased region" description="Polar residues" evidence="1">
    <location>
        <begin position="105"/>
        <end position="136"/>
    </location>
</feature>
<proteinExistence type="predicted"/>
<dbReference type="EnsemblMetazoa" id="ASIC003366-RA">
    <property type="protein sequence ID" value="ASIC003366-PA"/>
    <property type="gene ID" value="ASIC003366"/>
</dbReference>
<keyword evidence="2" id="KW-0418">Kinase</keyword>
<accession>A0A084VE50</accession>
<keyword evidence="2" id="KW-0808">Transferase</keyword>
<protein>
    <submittedName>
        <fullName evidence="2 3">Histidine kinase</fullName>
    </submittedName>
</protein>
<evidence type="ECO:0000313" key="2">
    <source>
        <dbReference type="EMBL" id="KFB36244.1"/>
    </source>
</evidence>
<dbReference type="GO" id="GO:0016301">
    <property type="term" value="F:kinase activity"/>
    <property type="evidence" value="ECO:0007669"/>
    <property type="project" value="UniProtKB-KW"/>
</dbReference>
<evidence type="ECO:0000313" key="3">
    <source>
        <dbReference type="EnsemblMetazoa" id="ASIC003366-PA"/>
    </source>
</evidence>
<feature type="region of interest" description="Disordered" evidence="1">
    <location>
        <begin position="46"/>
        <end position="136"/>
    </location>
</feature>
<dbReference type="EMBL" id="KE524775">
    <property type="protein sequence ID" value="KFB36244.1"/>
    <property type="molecule type" value="Genomic_DNA"/>
</dbReference>
<keyword evidence="4" id="KW-1185">Reference proteome</keyword>
<dbReference type="VEuPathDB" id="VectorBase:ASIC003366"/>
<dbReference type="AlphaFoldDB" id="A0A084VE50"/>
<evidence type="ECO:0000256" key="1">
    <source>
        <dbReference type="SAM" id="MobiDB-lite"/>
    </source>
</evidence>
<reference evidence="3" key="2">
    <citation type="submission" date="2020-05" db="UniProtKB">
        <authorList>
            <consortium name="EnsemblMetazoa"/>
        </authorList>
    </citation>
    <scope>IDENTIFICATION</scope>
</reference>
<gene>
    <name evidence="2" type="ORF">ZHAS_00003366</name>
</gene>
<sequence>MEVLLRVSSAHSDAMLCEGGRWRTALKGSPGPGMAVTLVATASAMSSGTPTVTSAREVEMTGPDDPPCHQMRRRRSPRQPPLGASPVPWSPGKMVKSHAQKGHYGSSTRGFTSNEFAESSHRQWTATSTKRSMWSY</sequence>
<reference evidence="2 4" key="1">
    <citation type="journal article" date="2014" name="BMC Genomics">
        <title>Genome sequence of Anopheles sinensis provides insight into genetics basis of mosquito competence for malaria parasites.</title>
        <authorList>
            <person name="Zhou D."/>
            <person name="Zhang D."/>
            <person name="Ding G."/>
            <person name="Shi L."/>
            <person name="Hou Q."/>
            <person name="Ye Y."/>
            <person name="Xu Y."/>
            <person name="Zhou H."/>
            <person name="Xiong C."/>
            <person name="Li S."/>
            <person name="Yu J."/>
            <person name="Hong S."/>
            <person name="Yu X."/>
            <person name="Zou P."/>
            <person name="Chen C."/>
            <person name="Chang X."/>
            <person name="Wang W."/>
            <person name="Lv Y."/>
            <person name="Sun Y."/>
            <person name="Ma L."/>
            <person name="Shen B."/>
            <person name="Zhu C."/>
        </authorList>
    </citation>
    <scope>NUCLEOTIDE SEQUENCE [LARGE SCALE GENOMIC DNA]</scope>
</reference>
<organism evidence="2">
    <name type="scientific">Anopheles sinensis</name>
    <name type="common">Mosquito</name>
    <dbReference type="NCBI Taxonomy" id="74873"/>
    <lineage>
        <taxon>Eukaryota</taxon>
        <taxon>Metazoa</taxon>
        <taxon>Ecdysozoa</taxon>
        <taxon>Arthropoda</taxon>
        <taxon>Hexapoda</taxon>
        <taxon>Insecta</taxon>
        <taxon>Pterygota</taxon>
        <taxon>Neoptera</taxon>
        <taxon>Endopterygota</taxon>
        <taxon>Diptera</taxon>
        <taxon>Nematocera</taxon>
        <taxon>Culicoidea</taxon>
        <taxon>Culicidae</taxon>
        <taxon>Anophelinae</taxon>
        <taxon>Anopheles</taxon>
    </lineage>
</organism>